<dbReference type="InterPro" id="IPR050081">
    <property type="entry name" value="Ile-tRNA_ligase"/>
</dbReference>
<keyword evidence="6 9" id="KW-0030">Aminoacyl-tRNA synthetase</keyword>
<evidence type="ECO:0000256" key="3">
    <source>
        <dbReference type="ARBA" id="ARBA00022741"/>
    </source>
</evidence>
<feature type="domain" description="Aminoacyl-tRNA synthetase class Ia" evidence="8">
    <location>
        <begin position="101"/>
        <end position="728"/>
    </location>
</feature>
<name>A0A3B1DMV2_9ZZZZ</name>
<dbReference type="InterPro" id="IPR009008">
    <property type="entry name" value="Val/Leu/Ile-tRNA-synth_edit"/>
</dbReference>
<feature type="non-terminal residue" evidence="9">
    <location>
        <position position="728"/>
    </location>
</feature>
<dbReference type="GO" id="GO:0005524">
    <property type="term" value="F:ATP binding"/>
    <property type="evidence" value="ECO:0007669"/>
    <property type="project" value="UniProtKB-KW"/>
</dbReference>
<dbReference type="SUPFAM" id="SSF50677">
    <property type="entry name" value="ValRS/IleRS/LeuRS editing domain"/>
    <property type="match status" value="1"/>
</dbReference>
<keyword evidence="4" id="KW-0067">ATP-binding</keyword>
<dbReference type="PROSITE" id="PS00178">
    <property type="entry name" value="AA_TRNA_LIGASE_I"/>
    <property type="match status" value="1"/>
</dbReference>
<evidence type="ECO:0000313" key="9">
    <source>
        <dbReference type="EMBL" id="VAX36270.1"/>
    </source>
</evidence>
<dbReference type="SUPFAM" id="SSF52374">
    <property type="entry name" value="Nucleotidylyl transferase"/>
    <property type="match status" value="1"/>
</dbReference>
<accession>A0A3B1DMV2</accession>
<dbReference type="Gene3D" id="1.10.10.830">
    <property type="entry name" value="Ile-tRNA synthetase CP2 domain-like"/>
    <property type="match status" value="1"/>
</dbReference>
<dbReference type="InterPro" id="IPR002301">
    <property type="entry name" value="Ile-tRNA-ligase"/>
</dbReference>
<dbReference type="InterPro" id="IPR001412">
    <property type="entry name" value="aa-tRNA-synth_I_CS"/>
</dbReference>
<feature type="compositionally biased region" description="Basic and acidic residues" evidence="7">
    <location>
        <begin position="47"/>
        <end position="72"/>
    </location>
</feature>
<organism evidence="9">
    <name type="scientific">hydrothermal vent metagenome</name>
    <dbReference type="NCBI Taxonomy" id="652676"/>
    <lineage>
        <taxon>unclassified sequences</taxon>
        <taxon>metagenomes</taxon>
        <taxon>ecological metagenomes</taxon>
    </lineage>
</organism>
<keyword evidence="3" id="KW-0547">Nucleotide-binding</keyword>
<dbReference type="GO" id="GO:0006428">
    <property type="term" value="P:isoleucyl-tRNA aminoacylation"/>
    <property type="evidence" value="ECO:0007669"/>
    <property type="project" value="InterPro"/>
</dbReference>
<keyword evidence="2 9" id="KW-0436">Ligase</keyword>
<feature type="region of interest" description="Disordered" evidence="7">
    <location>
        <begin position="1"/>
        <end position="89"/>
    </location>
</feature>
<dbReference type="GO" id="GO:0002161">
    <property type="term" value="F:aminoacyl-tRNA deacylase activity"/>
    <property type="evidence" value="ECO:0007669"/>
    <property type="project" value="InterPro"/>
</dbReference>
<dbReference type="Gene3D" id="3.40.50.620">
    <property type="entry name" value="HUPs"/>
    <property type="match status" value="2"/>
</dbReference>
<dbReference type="GO" id="GO:0005829">
    <property type="term" value="C:cytosol"/>
    <property type="evidence" value="ECO:0007669"/>
    <property type="project" value="TreeGrafter"/>
</dbReference>
<dbReference type="EMBL" id="UOGK01000048">
    <property type="protein sequence ID" value="VAX36270.1"/>
    <property type="molecule type" value="Genomic_DNA"/>
</dbReference>
<reference evidence="9" key="1">
    <citation type="submission" date="2018-06" db="EMBL/GenBank/DDBJ databases">
        <authorList>
            <person name="Zhirakovskaya E."/>
        </authorList>
    </citation>
    <scope>NUCLEOTIDE SEQUENCE</scope>
</reference>
<sequence>MVTFSCLSSVPPPRALPPPCDRRRSARAPIITGTEPTLALLNPGEPETQRPSRLPESDHAMPQETTPKDAKKGNTYKKTLNLPKTPFPMKANLVQNEPASVKRWAGMDLYARLRERGAGRERFVFHDGPPYANGSLHLGHVLNKTLKDLVVRSRTMMGFEVPFVPGWDCHGLPIEHKVMTGLVESGKIKKLDGLAEDARKSAIRNECQKSAKKFVKLQAGELERLMTIADYQDPYLTMRPDFEGAVLETLAELIEQGLVFQALKPVHWSIANETALAEAELEYEDREDLSVFVDFEAEDAGAVYAAFGLKEPEESMAGEMPASLVPGVRPSFMIWTTTPWTLPANLAIAVNPRYEYALVRLDGNVSVLARGLVEKVAKATNAEEVEILATTTGEKLTGLRYRHAFCDNAPTPLADPEADTSHCYTIVEAEYVTLEDGTGLVHTAPGHGADDFMTGTKVGLPTYCPVRADGSYDETVPQWLRGMDIWEANETITDRLRASGHLVASTRFMHSYPHDWRSKTPVIFRCTEQWFVGVDTPTKRERKSLRELALEAVEAGVGFFPEWGRNRMRGMLDSRPDWCISRQRSWGLPIPAFFAEDGACLMTPASVRAVARLIREKGSDTWFKSTPEELLVYYDPASDPDLTDTPLHPGLKSGARNLATLKKSPDILDVWFESGSTWNACMRERLGEDGAPVELYLEGSDQHRGWFQSSLLTALGATGKPPFKAILT</sequence>
<evidence type="ECO:0000259" key="8">
    <source>
        <dbReference type="Pfam" id="PF00133"/>
    </source>
</evidence>
<dbReference type="PRINTS" id="PR00984">
    <property type="entry name" value="TRNASYNTHILE"/>
</dbReference>
<dbReference type="EC" id="6.1.1.5" evidence="1"/>
<dbReference type="Gene3D" id="3.90.740.10">
    <property type="entry name" value="Valyl/Leucyl/Isoleucyl-tRNA synthetase, editing domain"/>
    <property type="match status" value="1"/>
</dbReference>
<dbReference type="InterPro" id="IPR014729">
    <property type="entry name" value="Rossmann-like_a/b/a_fold"/>
</dbReference>
<evidence type="ECO:0000256" key="4">
    <source>
        <dbReference type="ARBA" id="ARBA00022840"/>
    </source>
</evidence>
<dbReference type="InterPro" id="IPR002300">
    <property type="entry name" value="aa-tRNA-synth_Ia"/>
</dbReference>
<evidence type="ECO:0000256" key="5">
    <source>
        <dbReference type="ARBA" id="ARBA00022917"/>
    </source>
</evidence>
<evidence type="ECO:0000256" key="1">
    <source>
        <dbReference type="ARBA" id="ARBA00013165"/>
    </source>
</evidence>
<dbReference type="PANTHER" id="PTHR42765">
    <property type="entry name" value="SOLEUCYL-TRNA SYNTHETASE"/>
    <property type="match status" value="1"/>
</dbReference>
<evidence type="ECO:0000256" key="7">
    <source>
        <dbReference type="SAM" id="MobiDB-lite"/>
    </source>
</evidence>
<dbReference type="PANTHER" id="PTHR42765:SF1">
    <property type="entry name" value="ISOLEUCINE--TRNA LIGASE, MITOCHONDRIAL"/>
    <property type="match status" value="1"/>
</dbReference>
<dbReference type="AlphaFoldDB" id="A0A3B1DMV2"/>
<gene>
    <name evidence="9" type="ORF">MNBD_PLANCTO03-392</name>
</gene>
<keyword evidence="5" id="KW-0648">Protein biosynthesis</keyword>
<proteinExistence type="predicted"/>
<protein>
    <recommendedName>
        <fullName evidence="1">isoleucine--tRNA ligase</fullName>
        <ecNumber evidence="1">6.1.1.5</ecNumber>
    </recommendedName>
</protein>
<feature type="compositionally biased region" description="Pro residues" evidence="7">
    <location>
        <begin position="10"/>
        <end position="19"/>
    </location>
</feature>
<dbReference type="GO" id="GO:0004822">
    <property type="term" value="F:isoleucine-tRNA ligase activity"/>
    <property type="evidence" value="ECO:0007669"/>
    <property type="project" value="UniProtKB-EC"/>
</dbReference>
<evidence type="ECO:0000256" key="2">
    <source>
        <dbReference type="ARBA" id="ARBA00022598"/>
    </source>
</evidence>
<evidence type="ECO:0000256" key="6">
    <source>
        <dbReference type="ARBA" id="ARBA00023146"/>
    </source>
</evidence>
<dbReference type="Pfam" id="PF00133">
    <property type="entry name" value="tRNA-synt_1"/>
    <property type="match status" value="1"/>
</dbReference>